<evidence type="ECO:0000256" key="2">
    <source>
        <dbReference type="ARBA" id="ARBA00022448"/>
    </source>
</evidence>
<evidence type="ECO:0000256" key="7">
    <source>
        <dbReference type="SAM" id="Phobius"/>
    </source>
</evidence>
<evidence type="ECO:0000256" key="6">
    <source>
        <dbReference type="SAM" id="MobiDB-lite"/>
    </source>
</evidence>
<keyword evidence="3 7" id="KW-0812">Transmembrane</keyword>
<dbReference type="EMBL" id="WVTA01000002">
    <property type="protein sequence ID" value="KAK3216124.1"/>
    <property type="molecule type" value="Genomic_DNA"/>
</dbReference>
<feature type="transmembrane region" description="Helical" evidence="7">
    <location>
        <begin position="303"/>
        <end position="323"/>
    </location>
</feature>
<feature type="transmembrane region" description="Helical" evidence="7">
    <location>
        <begin position="428"/>
        <end position="453"/>
    </location>
</feature>
<dbReference type="Gene3D" id="1.20.1740.10">
    <property type="entry name" value="Amino acid/polyamine transporter I"/>
    <property type="match status" value="1"/>
</dbReference>
<feature type="transmembrane region" description="Helical" evidence="7">
    <location>
        <begin position="156"/>
        <end position="177"/>
    </location>
</feature>
<evidence type="ECO:0000313" key="8">
    <source>
        <dbReference type="EMBL" id="KAK3216124.1"/>
    </source>
</evidence>
<dbReference type="GO" id="GO:0016020">
    <property type="term" value="C:membrane"/>
    <property type="evidence" value="ECO:0007669"/>
    <property type="project" value="UniProtKB-SubCell"/>
</dbReference>
<feature type="transmembrane region" description="Helical" evidence="7">
    <location>
        <begin position="507"/>
        <end position="526"/>
    </location>
</feature>
<evidence type="ECO:0000313" key="9">
    <source>
        <dbReference type="Proteomes" id="UP001280581"/>
    </source>
</evidence>
<dbReference type="PIRSF" id="PIRSF006060">
    <property type="entry name" value="AA_transporter"/>
    <property type="match status" value="1"/>
</dbReference>
<dbReference type="GO" id="GO:0022857">
    <property type="term" value="F:transmembrane transporter activity"/>
    <property type="evidence" value="ECO:0007669"/>
    <property type="project" value="InterPro"/>
</dbReference>
<evidence type="ECO:0000256" key="4">
    <source>
        <dbReference type="ARBA" id="ARBA00022989"/>
    </source>
</evidence>
<dbReference type="AlphaFoldDB" id="A0AAN6M4D3"/>
<reference evidence="8 9" key="1">
    <citation type="submission" date="2021-02" db="EMBL/GenBank/DDBJ databases">
        <title>Genome assembly of Pseudopithomyces chartarum.</title>
        <authorList>
            <person name="Jauregui R."/>
            <person name="Singh J."/>
            <person name="Voisey C."/>
        </authorList>
    </citation>
    <scope>NUCLEOTIDE SEQUENCE [LARGE SCALE GENOMIC DNA]</scope>
    <source>
        <strain evidence="8 9">AGR01</strain>
    </source>
</reference>
<evidence type="ECO:0000256" key="3">
    <source>
        <dbReference type="ARBA" id="ARBA00022692"/>
    </source>
</evidence>
<sequence length="542" mass="59151">MATRDEVEMQKAPSSSMRAEVNPVQEFHKSRDERELARFGKTQQLRRNFGLLSIVGLTCTLMITWEGTTTYVHKVTLRPKRFSLTPTFSAFQAGLYNGGPSGLVYGFLFSWVGSLLQALVMAEMASMIPLAGGQYNWVAVLSPPAWSKFLSYMTGWMTVVSWHAALASSAFLAGGMIQGLLVLNYPTYSFERWHGTLLFYAVIFCSLFVNTYLARLLPSIESIVLILHILGFFCILIPLTYLAPHHSAKEVFADFANAGGWSSTGLSFFIGLATSMFAFIGIDAAGHMAEEIENASTVIPSSMIISVLLNGAFGFAMVVALLFCLGDVTKALETETHYPYIEVYRQATNSIAGAIAMSSVIIMAMFLACIGALATASRMTWAFAREKGLPGYTRLSRVNARTALPLYSIAVCAVSSFLLALINIGSSVAFNALVSLVIASFYSSFLLSAAVMLHKRLTASPDEIIWGPFKLGSAGVPVTVLSMIYSVIGIFFSFFPPTAEVTPETMNWSVVVFFGVMIFSLVFWALHGRSVYEGPIREIASD</sequence>
<evidence type="ECO:0008006" key="10">
    <source>
        <dbReference type="Google" id="ProtNLM"/>
    </source>
</evidence>
<feature type="transmembrane region" description="Helical" evidence="7">
    <location>
        <begin position="263"/>
        <end position="282"/>
    </location>
</feature>
<keyword evidence="9" id="KW-1185">Reference proteome</keyword>
<evidence type="ECO:0000256" key="5">
    <source>
        <dbReference type="ARBA" id="ARBA00023136"/>
    </source>
</evidence>
<keyword evidence="4 7" id="KW-1133">Transmembrane helix</keyword>
<keyword evidence="2" id="KW-0813">Transport</keyword>
<accession>A0AAN6M4D3</accession>
<feature type="transmembrane region" description="Helical" evidence="7">
    <location>
        <begin position="48"/>
        <end position="65"/>
    </location>
</feature>
<evidence type="ECO:0000256" key="1">
    <source>
        <dbReference type="ARBA" id="ARBA00004141"/>
    </source>
</evidence>
<dbReference type="Pfam" id="PF13520">
    <property type="entry name" value="AA_permease_2"/>
    <property type="match status" value="1"/>
</dbReference>
<dbReference type="PANTHER" id="PTHR45649:SF1">
    <property type="entry name" value="TRANSPORTER, PUTATIVE (EUROFUNG)-RELATED"/>
    <property type="match status" value="1"/>
</dbReference>
<feature type="transmembrane region" description="Helical" evidence="7">
    <location>
        <begin position="197"/>
        <end position="217"/>
    </location>
</feature>
<feature type="transmembrane region" description="Helical" evidence="7">
    <location>
        <begin position="474"/>
        <end position="495"/>
    </location>
</feature>
<comment type="caution">
    <text evidence="8">The sequence shown here is derived from an EMBL/GenBank/DDBJ whole genome shotgun (WGS) entry which is preliminary data.</text>
</comment>
<organism evidence="8 9">
    <name type="scientific">Pseudopithomyces chartarum</name>
    <dbReference type="NCBI Taxonomy" id="1892770"/>
    <lineage>
        <taxon>Eukaryota</taxon>
        <taxon>Fungi</taxon>
        <taxon>Dikarya</taxon>
        <taxon>Ascomycota</taxon>
        <taxon>Pezizomycotina</taxon>
        <taxon>Dothideomycetes</taxon>
        <taxon>Pleosporomycetidae</taxon>
        <taxon>Pleosporales</taxon>
        <taxon>Massarineae</taxon>
        <taxon>Didymosphaeriaceae</taxon>
        <taxon>Pseudopithomyces</taxon>
    </lineage>
</organism>
<feature type="transmembrane region" description="Helical" evidence="7">
    <location>
        <begin position="224"/>
        <end position="243"/>
    </location>
</feature>
<dbReference type="Proteomes" id="UP001280581">
    <property type="component" value="Unassembled WGS sequence"/>
</dbReference>
<feature type="region of interest" description="Disordered" evidence="6">
    <location>
        <begin position="1"/>
        <end position="24"/>
    </location>
</feature>
<dbReference type="PANTHER" id="PTHR45649">
    <property type="entry name" value="AMINO-ACID PERMEASE BAT1"/>
    <property type="match status" value="1"/>
</dbReference>
<name>A0AAN6M4D3_9PLEO</name>
<feature type="transmembrane region" description="Helical" evidence="7">
    <location>
        <begin position="351"/>
        <end position="376"/>
    </location>
</feature>
<protein>
    <recommendedName>
        <fullName evidence="10">Amino acid transporter</fullName>
    </recommendedName>
</protein>
<comment type="subcellular location">
    <subcellularLocation>
        <location evidence="1">Membrane</location>
        <topology evidence="1">Multi-pass membrane protein</topology>
    </subcellularLocation>
</comment>
<dbReference type="InterPro" id="IPR002293">
    <property type="entry name" value="AA/rel_permease1"/>
</dbReference>
<feature type="transmembrane region" description="Helical" evidence="7">
    <location>
        <begin position="404"/>
        <end position="422"/>
    </location>
</feature>
<proteinExistence type="predicted"/>
<keyword evidence="5 7" id="KW-0472">Membrane</keyword>
<gene>
    <name evidence="8" type="ORF">GRF29_8g2204979</name>
</gene>